<organism evidence="2 3">
    <name type="scientific">Coniophora puteana (strain RWD-64-598)</name>
    <name type="common">Brown rot fungus</name>
    <dbReference type="NCBI Taxonomy" id="741705"/>
    <lineage>
        <taxon>Eukaryota</taxon>
        <taxon>Fungi</taxon>
        <taxon>Dikarya</taxon>
        <taxon>Basidiomycota</taxon>
        <taxon>Agaricomycotina</taxon>
        <taxon>Agaricomycetes</taxon>
        <taxon>Agaricomycetidae</taxon>
        <taxon>Boletales</taxon>
        <taxon>Coniophorineae</taxon>
        <taxon>Coniophoraceae</taxon>
        <taxon>Coniophora</taxon>
    </lineage>
</organism>
<feature type="transmembrane region" description="Helical" evidence="1">
    <location>
        <begin position="119"/>
        <end position="145"/>
    </location>
</feature>
<evidence type="ECO:0000313" key="2">
    <source>
        <dbReference type="EMBL" id="EIW76643.1"/>
    </source>
</evidence>
<dbReference type="EMBL" id="JH711585">
    <property type="protein sequence ID" value="EIW76643.1"/>
    <property type="molecule type" value="Genomic_DNA"/>
</dbReference>
<accession>A0A5M3MC74</accession>
<evidence type="ECO:0000256" key="1">
    <source>
        <dbReference type="SAM" id="Phobius"/>
    </source>
</evidence>
<evidence type="ECO:0008006" key="4">
    <source>
        <dbReference type="Google" id="ProtNLM"/>
    </source>
</evidence>
<dbReference type="AlphaFoldDB" id="A0A5M3MC74"/>
<reference evidence="3" key="1">
    <citation type="journal article" date="2012" name="Science">
        <title>The Paleozoic origin of enzymatic lignin decomposition reconstructed from 31 fungal genomes.</title>
        <authorList>
            <person name="Floudas D."/>
            <person name="Binder M."/>
            <person name="Riley R."/>
            <person name="Barry K."/>
            <person name="Blanchette R.A."/>
            <person name="Henrissat B."/>
            <person name="Martinez A.T."/>
            <person name="Otillar R."/>
            <person name="Spatafora J.W."/>
            <person name="Yadav J.S."/>
            <person name="Aerts A."/>
            <person name="Benoit I."/>
            <person name="Boyd A."/>
            <person name="Carlson A."/>
            <person name="Copeland A."/>
            <person name="Coutinho P.M."/>
            <person name="de Vries R.P."/>
            <person name="Ferreira P."/>
            <person name="Findley K."/>
            <person name="Foster B."/>
            <person name="Gaskell J."/>
            <person name="Glotzer D."/>
            <person name="Gorecki P."/>
            <person name="Heitman J."/>
            <person name="Hesse C."/>
            <person name="Hori C."/>
            <person name="Igarashi K."/>
            <person name="Jurgens J.A."/>
            <person name="Kallen N."/>
            <person name="Kersten P."/>
            <person name="Kohler A."/>
            <person name="Kuees U."/>
            <person name="Kumar T.K.A."/>
            <person name="Kuo A."/>
            <person name="LaButti K."/>
            <person name="Larrondo L.F."/>
            <person name="Lindquist E."/>
            <person name="Ling A."/>
            <person name="Lombard V."/>
            <person name="Lucas S."/>
            <person name="Lundell T."/>
            <person name="Martin R."/>
            <person name="McLaughlin D.J."/>
            <person name="Morgenstern I."/>
            <person name="Morin E."/>
            <person name="Murat C."/>
            <person name="Nagy L.G."/>
            <person name="Nolan M."/>
            <person name="Ohm R.A."/>
            <person name="Patyshakuliyeva A."/>
            <person name="Rokas A."/>
            <person name="Ruiz-Duenas F.J."/>
            <person name="Sabat G."/>
            <person name="Salamov A."/>
            <person name="Samejima M."/>
            <person name="Schmutz J."/>
            <person name="Slot J.C."/>
            <person name="St John F."/>
            <person name="Stenlid J."/>
            <person name="Sun H."/>
            <person name="Sun S."/>
            <person name="Syed K."/>
            <person name="Tsang A."/>
            <person name="Wiebenga A."/>
            <person name="Young D."/>
            <person name="Pisabarro A."/>
            <person name="Eastwood D.C."/>
            <person name="Martin F."/>
            <person name="Cullen D."/>
            <person name="Grigoriev I.V."/>
            <person name="Hibbett D.S."/>
        </authorList>
    </citation>
    <scope>NUCLEOTIDE SEQUENCE [LARGE SCALE GENOMIC DNA]</scope>
    <source>
        <strain evidence="3">RWD-64-598 SS2</strain>
    </source>
</reference>
<dbReference type="OrthoDB" id="2555434at2759"/>
<feature type="transmembrane region" description="Helical" evidence="1">
    <location>
        <begin position="60"/>
        <end position="80"/>
    </location>
</feature>
<dbReference type="PANTHER" id="PTHR38646:SF1">
    <property type="entry name" value="DUF202 DOMAIN-CONTAINING PROTEIN"/>
    <property type="match status" value="1"/>
</dbReference>
<dbReference type="PANTHER" id="PTHR38646">
    <property type="entry name" value="YALI0F00814P"/>
    <property type="match status" value="1"/>
</dbReference>
<keyword evidence="3" id="KW-1185">Reference proteome</keyword>
<evidence type="ECO:0000313" key="3">
    <source>
        <dbReference type="Proteomes" id="UP000053558"/>
    </source>
</evidence>
<proteinExistence type="predicted"/>
<protein>
    <recommendedName>
        <fullName evidence="4">DUF202 domain-containing protein</fullName>
    </recommendedName>
</protein>
<gene>
    <name evidence="2" type="ORF">CONPUDRAFT_84609</name>
</gene>
<dbReference type="KEGG" id="cput:CONPUDRAFT_84609"/>
<dbReference type="RefSeq" id="XP_007773029.1">
    <property type="nucleotide sequence ID" value="XM_007774839.1"/>
</dbReference>
<sequence>METPRPTYRGHRKQSFCAEDLQEMNELRARHRTFDGAYRRTALANLGYALTVLRLFDMRFYKIGILYLVLSAFLFLFEYIRGASARHAFSDSSESDAKLWELAQPTKGQENAREFGKPFVTAGASVLIVAGLVAATEICVIVLIFTM</sequence>
<keyword evidence="1" id="KW-0812">Transmembrane</keyword>
<dbReference type="Proteomes" id="UP000053558">
    <property type="component" value="Unassembled WGS sequence"/>
</dbReference>
<keyword evidence="1" id="KW-1133">Transmembrane helix</keyword>
<dbReference type="OMA" id="HSRHDFA"/>
<name>A0A5M3MC74_CONPW</name>
<comment type="caution">
    <text evidence="2">The sequence shown here is derived from an EMBL/GenBank/DDBJ whole genome shotgun (WGS) entry which is preliminary data.</text>
</comment>
<keyword evidence="1" id="KW-0472">Membrane</keyword>
<dbReference type="GeneID" id="19210805"/>